<dbReference type="SMART" id="SM00456">
    <property type="entry name" value="WW"/>
    <property type="match status" value="2"/>
</dbReference>
<feature type="domain" description="FF" evidence="5">
    <location>
        <begin position="641"/>
        <end position="705"/>
    </location>
</feature>
<keyword evidence="7" id="KW-1185">Reference proteome</keyword>
<feature type="domain" description="FF" evidence="5">
    <location>
        <begin position="513"/>
        <end position="575"/>
    </location>
</feature>
<feature type="coiled-coil region" evidence="2">
    <location>
        <begin position="479"/>
        <end position="518"/>
    </location>
</feature>
<keyword evidence="1" id="KW-0677">Repeat</keyword>
<feature type="compositionally biased region" description="Basic residues" evidence="3">
    <location>
        <begin position="754"/>
        <end position="767"/>
    </location>
</feature>
<dbReference type="InterPro" id="IPR036517">
    <property type="entry name" value="FF_domain_sf"/>
</dbReference>
<feature type="compositionally biased region" description="Basic residues" evidence="3">
    <location>
        <begin position="817"/>
        <end position="826"/>
    </location>
</feature>
<evidence type="ECO:0000313" key="7">
    <source>
        <dbReference type="Proteomes" id="UP000094527"/>
    </source>
</evidence>
<dbReference type="OrthoDB" id="187617at2759"/>
<dbReference type="EMBL" id="LJIJ01000013">
    <property type="protein sequence ID" value="ODN05920.1"/>
    <property type="molecule type" value="Genomic_DNA"/>
</dbReference>
<dbReference type="FunFam" id="1.10.10.440:FF:000003">
    <property type="entry name" value="Pre-mRNA processing factor 40 homolog A"/>
    <property type="match status" value="1"/>
</dbReference>
<dbReference type="PROSITE" id="PS01159">
    <property type="entry name" value="WW_DOMAIN_1"/>
    <property type="match status" value="1"/>
</dbReference>
<dbReference type="Gene3D" id="2.20.70.10">
    <property type="match status" value="2"/>
</dbReference>
<dbReference type="SUPFAM" id="SSF81698">
    <property type="entry name" value="FF domain"/>
    <property type="match status" value="5"/>
</dbReference>
<dbReference type="GO" id="GO:0005685">
    <property type="term" value="C:U1 snRNP"/>
    <property type="evidence" value="ECO:0007669"/>
    <property type="project" value="TreeGrafter"/>
</dbReference>
<feature type="domain" description="FF" evidence="5">
    <location>
        <begin position="292"/>
        <end position="346"/>
    </location>
</feature>
<dbReference type="SUPFAM" id="SSF51045">
    <property type="entry name" value="WW domain"/>
    <property type="match status" value="2"/>
</dbReference>
<name>A0A1D2NKY3_ORCCI</name>
<feature type="compositionally biased region" description="Basic residues" evidence="3">
    <location>
        <begin position="712"/>
        <end position="730"/>
    </location>
</feature>
<dbReference type="FunFam" id="1.10.10.440:FF:000002">
    <property type="entry name" value="pre-mRNA-processing factor 40 homolog A isoform X1"/>
    <property type="match status" value="1"/>
</dbReference>
<feature type="compositionally biased region" description="Basic residues" evidence="3">
    <location>
        <begin position="786"/>
        <end position="802"/>
    </location>
</feature>
<feature type="region of interest" description="Disordered" evidence="3">
    <location>
        <begin position="237"/>
        <end position="292"/>
    </location>
</feature>
<feature type="compositionally biased region" description="Polar residues" evidence="3">
    <location>
        <begin position="240"/>
        <end position="257"/>
    </location>
</feature>
<sequence length="860" mass="97563">MNPAGGNAHMMMPGGIFGAGPAMAAPPGQPPFGLPPGMPPFLPGMPMGMGMAIPPPTGGMPGAVVPPPMLPTAAHQITVPTPQSTTPADWTEHKAPDGRTYYYNNKTKQSSWEKPEDLKTQTEKLLAQCPWKEYTSDAGKPYYYNIATKESKWTIPPELDELKKQIIAEALAKNSATPLNNSVPAASTIAPVMPQISVAMTLPGAGLAPGVPQSVIPVPQMMPTFRPSSVDIAAMDESSRQSIGMASMTDENTVADSTISADDITADKTDSDDTGSSDESSRKSEVPQVRDKKEAAEIFKELLRDKNVPSNATWEQVTKMCNKDPRFKVFEKNNERKQAFNAYKIQKQKDEREEARQRAKKAKEDLEAFLLNNEKMTSITKYYRCEEMFCEMEVWKSVPDADRRDIYEDVIVLLAKREKEEAKVTKKRNMKKLGTLLEGMTCITFQTTWQEAQQMLLDNSTFFQDRELLVNILYVNNLAMDKEDALIVFERHIKDLEKEEEEEREQEKKRKRRIERKNRDGFIKLLDELHEQGKLTSMSLWVELYPMISSDPRFSQMLGQPGSSPLDLFKFYVEDLKSRYQDEKKVIKEILKEKGFDIQESTTFEEFATIVCEDKRAATLDAGNVKLTFNSLLEKAEAKAKEKAKEEAKRMKVMAQDLTELFKLHNVDYQTTWEEIRPKIEISDAFKAITLESDRRKVFEDFVHEQDETCGHHHHGVKKAKKAKKHKKRASSSDSDRSRSKSPIDSESEDDSKKKKKSKKRRKKSSSRSRSESHSSSSESETDRRKEKKKKKRSKKRKKRSRSSSESSVDSLADKKKDRKSSKHKREGSTDANELSETELEKQRALLLQQLKFTGGPDLA</sequence>
<dbReference type="SMART" id="SM00441">
    <property type="entry name" value="FF"/>
    <property type="match status" value="4"/>
</dbReference>
<dbReference type="Pfam" id="PF01846">
    <property type="entry name" value="FF"/>
    <property type="match status" value="3"/>
</dbReference>
<feature type="compositionally biased region" description="Basic and acidic residues" evidence="3">
    <location>
        <begin position="279"/>
        <end position="292"/>
    </location>
</feature>
<dbReference type="PROSITE" id="PS50020">
    <property type="entry name" value="WW_DOMAIN_2"/>
    <property type="match status" value="2"/>
</dbReference>
<evidence type="ECO:0000256" key="1">
    <source>
        <dbReference type="ARBA" id="ARBA00022737"/>
    </source>
</evidence>
<dbReference type="InterPro" id="IPR002713">
    <property type="entry name" value="FF_domain"/>
</dbReference>
<reference evidence="6 7" key="1">
    <citation type="journal article" date="2016" name="Genome Biol. Evol.">
        <title>Gene Family Evolution Reflects Adaptation to Soil Environmental Stressors in the Genome of the Collembolan Orchesella cincta.</title>
        <authorList>
            <person name="Faddeeva-Vakhrusheva A."/>
            <person name="Derks M.F."/>
            <person name="Anvar S.Y."/>
            <person name="Agamennone V."/>
            <person name="Suring W."/>
            <person name="Smit S."/>
            <person name="van Straalen N.M."/>
            <person name="Roelofs D."/>
        </authorList>
    </citation>
    <scope>NUCLEOTIDE SEQUENCE [LARGE SCALE GENOMIC DNA]</scope>
    <source>
        <tissue evidence="6">Mixed pool</tissue>
    </source>
</reference>
<proteinExistence type="predicted"/>
<evidence type="ECO:0000259" key="5">
    <source>
        <dbReference type="PROSITE" id="PS51676"/>
    </source>
</evidence>
<dbReference type="PROSITE" id="PS51676">
    <property type="entry name" value="FF"/>
    <property type="match status" value="3"/>
</dbReference>
<dbReference type="Pfam" id="PF00397">
    <property type="entry name" value="WW"/>
    <property type="match status" value="2"/>
</dbReference>
<dbReference type="PANTHER" id="PTHR11864">
    <property type="entry name" value="PRE-MRNA-PROCESSING PROTEIN PRP40"/>
    <property type="match status" value="1"/>
</dbReference>
<dbReference type="Gene3D" id="1.10.10.440">
    <property type="entry name" value="FF domain"/>
    <property type="match status" value="5"/>
</dbReference>
<evidence type="ECO:0000259" key="4">
    <source>
        <dbReference type="PROSITE" id="PS50020"/>
    </source>
</evidence>
<accession>A0A1D2NKY3</accession>
<dbReference type="InterPro" id="IPR039726">
    <property type="entry name" value="Prp40-like"/>
</dbReference>
<dbReference type="OMA" id="RDEIFQD"/>
<evidence type="ECO:0000313" key="6">
    <source>
        <dbReference type="EMBL" id="ODN05920.1"/>
    </source>
</evidence>
<protein>
    <submittedName>
        <fullName evidence="6">Pre-mRNA-processing factor 40 A</fullName>
    </submittedName>
</protein>
<dbReference type="Pfam" id="PF25432">
    <property type="entry name" value="FF_PRPF40A"/>
    <property type="match status" value="1"/>
</dbReference>
<dbReference type="GO" id="GO:0045292">
    <property type="term" value="P:mRNA cis splicing, via spliceosome"/>
    <property type="evidence" value="ECO:0007669"/>
    <property type="project" value="InterPro"/>
</dbReference>
<dbReference type="CDD" id="cd00201">
    <property type="entry name" value="WW"/>
    <property type="match status" value="2"/>
</dbReference>
<keyword evidence="2" id="KW-0175">Coiled coil</keyword>
<dbReference type="FunFam" id="2.20.70.10:FF:000102">
    <property type="entry name" value="Pre-mRNA-processing factor 40 homolog B"/>
    <property type="match status" value="1"/>
</dbReference>
<feature type="compositionally biased region" description="Basic and acidic residues" evidence="3">
    <location>
        <begin position="734"/>
        <end position="744"/>
    </location>
</feature>
<feature type="coiled-coil region" evidence="2">
    <location>
        <begin position="345"/>
        <end position="372"/>
    </location>
</feature>
<feature type="region of interest" description="Disordered" evidence="3">
    <location>
        <begin position="708"/>
        <end position="839"/>
    </location>
</feature>
<comment type="caution">
    <text evidence="6">The sequence shown here is derived from an EMBL/GenBank/DDBJ whole genome shotgun (WGS) entry which is preliminary data.</text>
</comment>
<dbReference type="Proteomes" id="UP000094527">
    <property type="component" value="Unassembled WGS sequence"/>
</dbReference>
<dbReference type="AlphaFoldDB" id="A0A1D2NKY3"/>
<dbReference type="GO" id="GO:0003723">
    <property type="term" value="F:RNA binding"/>
    <property type="evidence" value="ECO:0007669"/>
    <property type="project" value="TreeGrafter"/>
</dbReference>
<evidence type="ECO:0000256" key="2">
    <source>
        <dbReference type="SAM" id="Coils"/>
    </source>
</evidence>
<organism evidence="6 7">
    <name type="scientific">Orchesella cincta</name>
    <name type="common">Springtail</name>
    <name type="synonym">Podura cincta</name>
    <dbReference type="NCBI Taxonomy" id="48709"/>
    <lineage>
        <taxon>Eukaryota</taxon>
        <taxon>Metazoa</taxon>
        <taxon>Ecdysozoa</taxon>
        <taxon>Arthropoda</taxon>
        <taxon>Hexapoda</taxon>
        <taxon>Collembola</taxon>
        <taxon>Entomobryomorpha</taxon>
        <taxon>Entomobryoidea</taxon>
        <taxon>Orchesellidae</taxon>
        <taxon>Orchesellinae</taxon>
        <taxon>Orchesella</taxon>
    </lineage>
</organism>
<dbReference type="InterPro" id="IPR036020">
    <property type="entry name" value="WW_dom_sf"/>
</dbReference>
<feature type="domain" description="WW" evidence="4">
    <location>
        <begin position="130"/>
        <end position="158"/>
    </location>
</feature>
<feature type="domain" description="WW" evidence="4">
    <location>
        <begin position="84"/>
        <end position="117"/>
    </location>
</feature>
<dbReference type="STRING" id="48709.A0A1D2NKY3"/>
<dbReference type="PANTHER" id="PTHR11864:SF0">
    <property type="entry name" value="PRP40 PRE-MRNA PROCESSING FACTOR 40 HOMOLOG A (YEAST)"/>
    <property type="match status" value="1"/>
</dbReference>
<dbReference type="InterPro" id="IPR001202">
    <property type="entry name" value="WW_dom"/>
</dbReference>
<dbReference type="GO" id="GO:0071004">
    <property type="term" value="C:U2-type prespliceosome"/>
    <property type="evidence" value="ECO:0007669"/>
    <property type="project" value="TreeGrafter"/>
</dbReference>
<evidence type="ECO:0000256" key="3">
    <source>
        <dbReference type="SAM" id="MobiDB-lite"/>
    </source>
</evidence>
<gene>
    <name evidence="6" type="ORF">Ocin01_00736</name>
</gene>